<reference evidence="3 4" key="1">
    <citation type="submission" date="2019-07" db="EMBL/GenBank/DDBJ databases">
        <title>Shewanella sp. YLB-06 whole genomic sequence.</title>
        <authorList>
            <person name="Yu L."/>
        </authorList>
    </citation>
    <scope>NUCLEOTIDE SEQUENCE [LARGE SCALE GENOMIC DNA]</scope>
    <source>
        <strain evidence="3 4">YLB-06</strain>
    </source>
</reference>
<dbReference type="SUPFAM" id="SSF53955">
    <property type="entry name" value="Lysozyme-like"/>
    <property type="match status" value="1"/>
</dbReference>
<dbReference type="EMBL" id="CP041614">
    <property type="protein sequence ID" value="QDO82416.1"/>
    <property type="molecule type" value="Genomic_DNA"/>
</dbReference>
<evidence type="ECO:0000259" key="2">
    <source>
        <dbReference type="Pfam" id="PF01464"/>
    </source>
</evidence>
<protein>
    <submittedName>
        <fullName evidence="3">Lytic transglycosylase domain-containing protein</fullName>
    </submittedName>
</protein>
<gene>
    <name evidence="3" type="ORF">FM037_03100</name>
</gene>
<evidence type="ECO:0000313" key="3">
    <source>
        <dbReference type="EMBL" id="QDO82416.1"/>
    </source>
</evidence>
<dbReference type="InterPro" id="IPR008258">
    <property type="entry name" value="Transglycosylase_SLT_dom_1"/>
</dbReference>
<keyword evidence="4" id="KW-1185">Reference proteome</keyword>
<feature type="signal peptide" evidence="1">
    <location>
        <begin position="1"/>
        <end position="17"/>
    </location>
</feature>
<evidence type="ECO:0000313" key="4">
    <source>
        <dbReference type="Proteomes" id="UP000315947"/>
    </source>
</evidence>
<sequence length="177" mass="19703">MKKLISLMAITSLNVSAFCFDEAGLYYHVNPKLLTAIAKVESDYQSNVININKNSQGKTISTDYGLMQINSTWFSHLAQFGINKDNLLSDACYNVHIGAWVLSQNFSTHGYNWNSVGAYNAGFSVKTRTSRLTYIRKIKAALAAINKSNLLSSNSISNANPRLLVRTRLRIPPKLKP</sequence>
<keyword evidence="1" id="KW-0732">Signal</keyword>
<feature type="domain" description="Transglycosylase SLT" evidence="2">
    <location>
        <begin position="19"/>
        <end position="139"/>
    </location>
</feature>
<feature type="chain" id="PRO_5045776374" evidence="1">
    <location>
        <begin position="18"/>
        <end position="177"/>
    </location>
</feature>
<dbReference type="CDD" id="cd13400">
    <property type="entry name" value="LT_IagB-like"/>
    <property type="match status" value="1"/>
</dbReference>
<name>A0ABX5WZJ1_9GAMM</name>
<dbReference type="InterPro" id="IPR023346">
    <property type="entry name" value="Lysozyme-like_dom_sf"/>
</dbReference>
<organism evidence="3 4">
    <name type="scientific">Shewanella psychropiezotolerans</name>
    <dbReference type="NCBI Taxonomy" id="2593655"/>
    <lineage>
        <taxon>Bacteria</taxon>
        <taxon>Pseudomonadati</taxon>
        <taxon>Pseudomonadota</taxon>
        <taxon>Gammaproteobacteria</taxon>
        <taxon>Alteromonadales</taxon>
        <taxon>Shewanellaceae</taxon>
        <taxon>Shewanella</taxon>
    </lineage>
</organism>
<dbReference type="Gene3D" id="1.10.530.10">
    <property type="match status" value="1"/>
</dbReference>
<accession>A0ABX5WZJ1</accession>
<proteinExistence type="predicted"/>
<evidence type="ECO:0000256" key="1">
    <source>
        <dbReference type="SAM" id="SignalP"/>
    </source>
</evidence>
<dbReference type="Proteomes" id="UP000315947">
    <property type="component" value="Chromosome"/>
</dbReference>
<dbReference type="Pfam" id="PF01464">
    <property type="entry name" value="SLT"/>
    <property type="match status" value="1"/>
</dbReference>